<dbReference type="EMBL" id="BKCJ011090828">
    <property type="protein sequence ID" value="GFC83706.1"/>
    <property type="molecule type" value="Genomic_DNA"/>
</dbReference>
<evidence type="ECO:0000313" key="1">
    <source>
        <dbReference type="EMBL" id="GFC83706.1"/>
    </source>
</evidence>
<proteinExistence type="predicted"/>
<accession>A0A699RDD3</accession>
<name>A0A699RDD3_TANCI</name>
<feature type="non-terminal residue" evidence="1">
    <location>
        <position position="1"/>
    </location>
</feature>
<reference evidence="1" key="1">
    <citation type="journal article" date="2019" name="Sci. Rep.">
        <title>Draft genome of Tanacetum cinerariifolium, the natural source of mosquito coil.</title>
        <authorList>
            <person name="Yamashiro T."/>
            <person name="Shiraishi A."/>
            <person name="Satake H."/>
            <person name="Nakayama K."/>
        </authorList>
    </citation>
    <scope>NUCLEOTIDE SEQUENCE</scope>
</reference>
<organism evidence="1">
    <name type="scientific">Tanacetum cinerariifolium</name>
    <name type="common">Dalmatian daisy</name>
    <name type="synonym">Chrysanthemum cinerariifolium</name>
    <dbReference type="NCBI Taxonomy" id="118510"/>
    <lineage>
        <taxon>Eukaryota</taxon>
        <taxon>Viridiplantae</taxon>
        <taxon>Streptophyta</taxon>
        <taxon>Embryophyta</taxon>
        <taxon>Tracheophyta</taxon>
        <taxon>Spermatophyta</taxon>
        <taxon>Magnoliopsida</taxon>
        <taxon>eudicotyledons</taxon>
        <taxon>Gunneridae</taxon>
        <taxon>Pentapetalae</taxon>
        <taxon>asterids</taxon>
        <taxon>campanulids</taxon>
        <taxon>Asterales</taxon>
        <taxon>Asteraceae</taxon>
        <taxon>Asteroideae</taxon>
        <taxon>Anthemideae</taxon>
        <taxon>Anthemidinae</taxon>
        <taxon>Tanacetum</taxon>
    </lineage>
</organism>
<sequence length="200" mass="22375">HLRRPAPDGARPARVFADALGLRGLAALRGGYLERRHWLALGRLQKPDSGGAEFLALGRAVLDHRHRRLCRGAPLRAPQRYRPGRVARAKYALVPIRGVLPAVPGARAVPVPRDLQRGARRHASLPEHALLRPAALPPATLPLLALHRRPKDDRRRAARAHAALRARRRHRALRPGRAVHRREAYRPHHALRVHGPGWEV</sequence>
<gene>
    <name evidence="1" type="ORF">Tci_855676</name>
</gene>
<dbReference type="AlphaFoldDB" id="A0A699RDD3"/>
<comment type="caution">
    <text evidence="1">The sequence shown here is derived from an EMBL/GenBank/DDBJ whole genome shotgun (WGS) entry which is preliminary data.</text>
</comment>
<protein>
    <submittedName>
        <fullName evidence="1">Uncharacterized protein</fullName>
    </submittedName>
</protein>